<dbReference type="AlphaFoldDB" id="A0A8A7KBN4"/>
<sequence>MSAASSSPRLITELEWFFSTQELCQLIYDLRDADEIRINPGLAVKIG</sequence>
<proteinExistence type="predicted"/>
<dbReference type="Proteomes" id="UP000665020">
    <property type="component" value="Chromosome"/>
</dbReference>
<protein>
    <submittedName>
        <fullName evidence="1">Uncharacterized protein</fullName>
    </submittedName>
</protein>
<accession>A0A8A7KBN4</accession>
<evidence type="ECO:0000313" key="1">
    <source>
        <dbReference type="EMBL" id="QTL97505.1"/>
    </source>
</evidence>
<evidence type="ECO:0000313" key="2">
    <source>
        <dbReference type="Proteomes" id="UP000665020"/>
    </source>
</evidence>
<dbReference type="RefSeq" id="WP_230869137.1">
    <property type="nucleotide sequence ID" value="NZ_CP046640.1"/>
</dbReference>
<reference evidence="1" key="1">
    <citation type="submission" date="2019-12" db="EMBL/GenBank/DDBJ databases">
        <authorList>
            <person name="zhang j."/>
            <person name="sun C.M."/>
        </authorList>
    </citation>
    <scope>NUCLEOTIDE SEQUENCE</scope>
    <source>
        <strain evidence="1">NS-1</strain>
    </source>
</reference>
<name>A0A8A7KBN4_9FIRM</name>
<dbReference type="KEGG" id="ifn:GM661_05665"/>
<gene>
    <name evidence="1" type="ORF">GM661_05665</name>
</gene>
<keyword evidence="2" id="KW-1185">Reference proteome</keyword>
<organism evidence="1 2">
    <name type="scientific">Iocasia fonsfrigidae</name>
    <dbReference type="NCBI Taxonomy" id="2682810"/>
    <lineage>
        <taxon>Bacteria</taxon>
        <taxon>Bacillati</taxon>
        <taxon>Bacillota</taxon>
        <taxon>Clostridia</taxon>
        <taxon>Halanaerobiales</taxon>
        <taxon>Halanaerobiaceae</taxon>
        <taxon>Iocasia</taxon>
    </lineage>
</organism>
<dbReference type="EMBL" id="CP046640">
    <property type="protein sequence ID" value="QTL97505.1"/>
    <property type="molecule type" value="Genomic_DNA"/>
</dbReference>